<evidence type="ECO:0000313" key="1">
    <source>
        <dbReference type="EMBL" id="KAJ8669237.1"/>
    </source>
</evidence>
<reference evidence="1" key="1">
    <citation type="submission" date="2023-04" db="EMBL/GenBank/DDBJ databases">
        <title>A chromosome-level genome assembly of the parasitoid wasp Eretmocerus hayati.</title>
        <authorList>
            <person name="Zhong Y."/>
            <person name="Liu S."/>
            <person name="Liu Y."/>
        </authorList>
    </citation>
    <scope>NUCLEOTIDE SEQUENCE</scope>
    <source>
        <strain evidence="1">ZJU_SS_LIU_2023</strain>
    </source>
</reference>
<evidence type="ECO:0000313" key="2">
    <source>
        <dbReference type="Proteomes" id="UP001239111"/>
    </source>
</evidence>
<gene>
    <name evidence="1" type="ORF">QAD02_000496</name>
</gene>
<proteinExistence type="predicted"/>
<dbReference type="EMBL" id="CM056743">
    <property type="protein sequence ID" value="KAJ8669237.1"/>
    <property type="molecule type" value="Genomic_DNA"/>
</dbReference>
<dbReference type="Proteomes" id="UP001239111">
    <property type="component" value="Chromosome 3"/>
</dbReference>
<accession>A0ACC2NG65</accession>
<keyword evidence="2" id="KW-1185">Reference proteome</keyword>
<comment type="caution">
    <text evidence="1">The sequence shown here is derived from an EMBL/GenBank/DDBJ whole genome shotgun (WGS) entry which is preliminary data.</text>
</comment>
<name>A0ACC2NG65_9HYME</name>
<organism evidence="1 2">
    <name type="scientific">Eretmocerus hayati</name>
    <dbReference type="NCBI Taxonomy" id="131215"/>
    <lineage>
        <taxon>Eukaryota</taxon>
        <taxon>Metazoa</taxon>
        <taxon>Ecdysozoa</taxon>
        <taxon>Arthropoda</taxon>
        <taxon>Hexapoda</taxon>
        <taxon>Insecta</taxon>
        <taxon>Pterygota</taxon>
        <taxon>Neoptera</taxon>
        <taxon>Endopterygota</taxon>
        <taxon>Hymenoptera</taxon>
        <taxon>Apocrita</taxon>
        <taxon>Proctotrupomorpha</taxon>
        <taxon>Chalcidoidea</taxon>
        <taxon>Aphelinidae</taxon>
        <taxon>Aphelininae</taxon>
        <taxon>Eretmocerus</taxon>
    </lineage>
</organism>
<protein>
    <submittedName>
        <fullName evidence="1">Uncharacterized protein</fullName>
    </submittedName>
</protein>
<sequence length="181" mass="20474">MKLASTSAFNWKTLILSQKIKALLWSLIMAMISKRLNHHPIAEPLSKGEVNSESIEHYSQIQDPAHRGAIFMAVCRGRVSEGLDFANVNGRDVAITEIPFLPLKDPWVIVKQQYLDENSSTKKDLPQVRPSISGLPNMAMPAVSPEFDHNGMQEVKFSRVFVIIMKSWKCPSDFCHRNNIK</sequence>